<evidence type="ECO:0000256" key="1">
    <source>
        <dbReference type="SAM" id="SignalP"/>
    </source>
</evidence>
<dbReference type="Proteomes" id="UP001596405">
    <property type="component" value="Unassembled WGS sequence"/>
</dbReference>
<evidence type="ECO:0000313" key="4">
    <source>
        <dbReference type="Proteomes" id="UP001596405"/>
    </source>
</evidence>
<dbReference type="InterPro" id="IPR036709">
    <property type="entry name" value="Autotransporte_beta_dom_sf"/>
</dbReference>
<feature type="signal peptide" evidence="1">
    <location>
        <begin position="1"/>
        <end position="19"/>
    </location>
</feature>
<evidence type="ECO:0000313" key="3">
    <source>
        <dbReference type="EMBL" id="MFC6996166.1"/>
    </source>
</evidence>
<sequence>MKKIVLFLAAALSFSVAQAQNGPRIGLKAGVNYSNLSGDLKEDRYENKIGFVGGITANFPLTSDNFLSIQPELLFSQKGYKYRDIEYKNAMNQTIKNKGEVSYNYLDLPILLRVNAGGLFFEGGPQVSYLLGIKDNTEVSVDGDTFRETSTKIDKDNLAEIEIGYAAGIGYQTGNGLSLGLRYNGSINSLAKNDGDELANARHSVFQLTLGFMIPRK</sequence>
<comment type="caution">
    <text evidence="3">The sequence shown here is derived from an EMBL/GenBank/DDBJ whole genome shotgun (WGS) entry which is preliminary data.</text>
</comment>
<keyword evidence="4" id="KW-1185">Reference proteome</keyword>
<keyword evidence="1" id="KW-0732">Signal</keyword>
<protein>
    <submittedName>
        <fullName evidence="3">Porin family protein</fullName>
    </submittedName>
</protein>
<feature type="domain" description="Outer membrane protein beta-barrel" evidence="2">
    <location>
        <begin position="18"/>
        <end position="190"/>
    </location>
</feature>
<reference evidence="4" key="1">
    <citation type="journal article" date="2019" name="Int. J. Syst. Evol. Microbiol.">
        <title>The Global Catalogue of Microorganisms (GCM) 10K type strain sequencing project: providing services to taxonomists for standard genome sequencing and annotation.</title>
        <authorList>
            <consortium name="The Broad Institute Genomics Platform"/>
            <consortium name="The Broad Institute Genome Sequencing Center for Infectious Disease"/>
            <person name="Wu L."/>
            <person name="Ma J."/>
        </authorList>
    </citation>
    <scope>NUCLEOTIDE SEQUENCE [LARGE SCALE GENOMIC DNA]</scope>
    <source>
        <strain evidence="4">CGMCC 4.7393</strain>
    </source>
</reference>
<gene>
    <name evidence="3" type="ORF">ACFQHR_00960</name>
</gene>
<accession>A0ABW2DHF1</accession>
<organism evidence="3 4">
    <name type="scientific">Rufibacter roseus</name>
    <dbReference type="NCBI Taxonomy" id="1567108"/>
    <lineage>
        <taxon>Bacteria</taxon>
        <taxon>Pseudomonadati</taxon>
        <taxon>Bacteroidota</taxon>
        <taxon>Cytophagia</taxon>
        <taxon>Cytophagales</taxon>
        <taxon>Hymenobacteraceae</taxon>
        <taxon>Rufibacter</taxon>
    </lineage>
</organism>
<name>A0ABW2DHF1_9BACT</name>
<dbReference type="SUPFAM" id="SSF103515">
    <property type="entry name" value="Autotransporter"/>
    <property type="match status" value="1"/>
</dbReference>
<dbReference type="RefSeq" id="WP_066620405.1">
    <property type="nucleotide sequence ID" value="NZ_JBHSYQ010000003.1"/>
</dbReference>
<evidence type="ECO:0000259" key="2">
    <source>
        <dbReference type="Pfam" id="PF13568"/>
    </source>
</evidence>
<proteinExistence type="predicted"/>
<dbReference type="EMBL" id="JBHSYQ010000003">
    <property type="protein sequence ID" value="MFC6996166.1"/>
    <property type="molecule type" value="Genomic_DNA"/>
</dbReference>
<feature type="chain" id="PRO_5045457488" evidence="1">
    <location>
        <begin position="20"/>
        <end position="217"/>
    </location>
</feature>
<dbReference type="InterPro" id="IPR025665">
    <property type="entry name" value="Beta-barrel_OMP_2"/>
</dbReference>
<dbReference type="Pfam" id="PF13568">
    <property type="entry name" value="OMP_b-brl_2"/>
    <property type="match status" value="1"/>
</dbReference>